<organism evidence="3">
    <name type="scientific">marine metagenome</name>
    <dbReference type="NCBI Taxonomy" id="408172"/>
    <lineage>
        <taxon>unclassified sequences</taxon>
        <taxon>metagenomes</taxon>
        <taxon>ecological metagenomes</taxon>
    </lineage>
</organism>
<dbReference type="Pfam" id="PF02493">
    <property type="entry name" value="MORN"/>
    <property type="match status" value="3"/>
</dbReference>
<evidence type="ECO:0000256" key="2">
    <source>
        <dbReference type="SAM" id="MobiDB-lite"/>
    </source>
</evidence>
<dbReference type="PANTHER" id="PTHR43215">
    <property type="entry name" value="RADIAL SPOKE HEAD 1 HOMOLOG"/>
    <property type="match status" value="1"/>
</dbReference>
<sequence length="185" mass="21555">MSSKKGILYGRTSWSEETEDGEVYEKDKEGSFNYNKYEGEIENGKPHGNGTWTMSDGSTYVGQFVNGLREGIGTFTWSKDGTWSGKSYEGLWKDNRQHGKGKITFEREEGEINEGQIWEGEYKDGKLWNVTLYLKDGSIYGEYKDGEVVVDESWSEGKNYDEKESQKRVDEIEKREKEYLHYRER</sequence>
<keyword evidence="1" id="KW-0677">Repeat</keyword>
<dbReference type="PANTHER" id="PTHR43215:SF14">
    <property type="entry name" value="RADIAL SPOKE HEAD 1 HOMOLOG"/>
    <property type="match status" value="1"/>
</dbReference>
<dbReference type="SMART" id="SM00698">
    <property type="entry name" value="MORN"/>
    <property type="match status" value="3"/>
</dbReference>
<feature type="region of interest" description="Disordered" evidence="2">
    <location>
        <begin position="1"/>
        <end position="26"/>
    </location>
</feature>
<dbReference type="EMBL" id="UINC01066888">
    <property type="protein sequence ID" value="SVB98025.1"/>
    <property type="molecule type" value="Genomic_DNA"/>
</dbReference>
<evidence type="ECO:0000313" key="3">
    <source>
        <dbReference type="EMBL" id="SVB98025.1"/>
    </source>
</evidence>
<dbReference type="InterPro" id="IPR003409">
    <property type="entry name" value="MORN"/>
</dbReference>
<reference evidence="3" key="1">
    <citation type="submission" date="2018-05" db="EMBL/GenBank/DDBJ databases">
        <authorList>
            <person name="Lanie J.A."/>
            <person name="Ng W.-L."/>
            <person name="Kazmierczak K.M."/>
            <person name="Andrzejewski T.M."/>
            <person name="Davidsen T.M."/>
            <person name="Wayne K.J."/>
            <person name="Tettelin H."/>
            <person name="Glass J.I."/>
            <person name="Rusch D."/>
            <person name="Podicherti R."/>
            <person name="Tsui H.-C.T."/>
            <person name="Winkler M.E."/>
        </authorList>
    </citation>
    <scope>NUCLEOTIDE SEQUENCE</scope>
</reference>
<name>A0A382IF75_9ZZZZ</name>
<protein>
    <recommendedName>
        <fullName evidence="4">MORN repeat-containing protein</fullName>
    </recommendedName>
</protein>
<accession>A0A382IF75</accession>
<proteinExistence type="predicted"/>
<gene>
    <name evidence="3" type="ORF">METZ01_LOCUS250879</name>
</gene>
<dbReference type="Gene3D" id="2.20.110.10">
    <property type="entry name" value="Histone H3 K4-specific methyltransferase SET7/9 N-terminal domain"/>
    <property type="match status" value="2"/>
</dbReference>
<dbReference type="SUPFAM" id="SSF82185">
    <property type="entry name" value="Histone H3 K4-specific methyltransferase SET7/9 N-terminal domain"/>
    <property type="match status" value="1"/>
</dbReference>
<dbReference type="AlphaFoldDB" id="A0A382IF75"/>
<evidence type="ECO:0000256" key="1">
    <source>
        <dbReference type="ARBA" id="ARBA00022737"/>
    </source>
</evidence>
<evidence type="ECO:0008006" key="4">
    <source>
        <dbReference type="Google" id="ProtNLM"/>
    </source>
</evidence>